<comment type="caution">
    <text evidence="1">The sequence shown here is derived from an EMBL/GenBank/DDBJ whole genome shotgun (WGS) entry which is preliminary data.</text>
</comment>
<organism evidence="1 2">
    <name type="scientific">Bugula neritina</name>
    <name type="common">Brown bryozoan</name>
    <name type="synonym">Sertularia neritina</name>
    <dbReference type="NCBI Taxonomy" id="10212"/>
    <lineage>
        <taxon>Eukaryota</taxon>
        <taxon>Metazoa</taxon>
        <taxon>Spiralia</taxon>
        <taxon>Lophotrochozoa</taxon>
        <taxon>Bryozoa</taxon>
        <taxon>Gymnolaemata</taxon>
        <taxon>Cheilostomatida</taxon>
        <taxon>Flustrina</taxon>
        <taxon>Buguloidea</taxon>
        <taxon>Bugulidae</taxon>
        <taxon>Bugula</taxon>
    </lineage>
</organism>
<dbReference type="OrthoDB" id="6114324at2759"/>
<dbReference type="AlphaFoldDB" id="A0A7J7K164"/>
<accession>A0A7J7K164</accession>
<keyword evidence="2" id="KW-1185">Reference proteome</keyword>
<name>A0A7J7K164_BUGNE</name>
<proteinExistence type="predicted"/>
<reference evidence="1" key="1">
    <citation type="submission" date="2020-06" db="EMBL/GenBank/DDBJ databases">
        <title>Draft genome of Bugula neritina, a colonial animal packing powerful symbionts and potential medicines.</title>
        <authorList>
            <person name="Rayko M."/>
        </authorList>
    </citation>
    <scope>NUCLEOTIDE SEQUENCE [LARGE SCALE GENOMIC DNA]</scope>
    <source>
        <strain evidence="1">Kwan_BN1</strain>
    </source>
</reference>
<dbReference type="Proteomes" id="UP000593567">
    <property type="component" value="Unassembled WGS sequence"/>
</dbReference>
<dbReference type="EMBL" id="VXIV02001556">
    <property type="protein sequence ID" value="KAF6031923.1"/>
    <property type="molecule type" value="Genomic_DNA"/>
</dbReference>
<gene>
    <name evidence="1" type="ORF">EB796_009825</name>
</gene>
<sequence length="92" mass="10688">MDISNAFTKNYNGTRCGVRLRSLLPKVLLYDNVSLTQKLNREVTCIAVDERKSAFNWAQMQRRFITNQALKQELHAVKESQSESNSHYEPKQ</sequence>
<evidence type="ECO:0000313" key="2">
    <source>
        <dbReference type="Proteomes" id="UP000593567"/>
    </source>
</evidence>
<protein>
    <submittedName>
        <fullName evidence="1">Uncharacterized protein</fullName>
    </submittedName>
</protein>
<evidence type="ECO:0000313" key="1">
    <source>
        <dbReference type="EMBL" id="KAF6031923.1"/>
    </source>
</evidence>